<dbReference type="STRING" id="42251.A0A2T7A934"/>
<dbReference type="AlphaFoldDB" id="A0A2T7A934"/>
<keyword evidence="3" id="KW-1185">Reference proteome</keyword>
<dbReference type="Proteomes" id="UP000244722">
    <property type="component" value="Unassembled WGS sequence"/>
</dbReference>
<feature type="region of interest" description="Disordered" evidence="1">
    <location>
        <begin position="1"/>
        <end position="27"/>
    </location>
</feature>
<evidence type="ECO:0000313" key="2">
    <source>
        <dbReference type="EMBL" id="PUU84212.1"/>
    </source>
</evidence>
<keyword evidence="2" id="KW-0436">Ligase</keyword>
<dbReference type="InterPro" id="IPR009097">
    <property type="entry name" value="Cyclic_Pdiesterase"/>
</dbReference>
<dbReference type="SUPFAM" id="SSF55144">
    <property type="entry name" value="LigT-like"/>
    <property type="match status" value="1"/>
</dbReference>
<protein>
    <submittedName>
        <fullName evidence="2">RNA ligase/cyclic nucleotide phosphodiesterase</fullName>
    </submittedName>
</protein>
<proteinExistence type="predicted"/>
<dbReference type="OrthoDB" id="2967263at2759"/>
<reference evidence="2 3" key="1">
    <citation type="submission" date="2017-04" db="EMBL/GenBank/DDBJ databases">
        <title>Draft genome sequence of Tuber borchii Vittad., a whitish edible truffle.</title>
        <authorList>
            <consortium name="DOE Joint Genome Institute"/>
            <person name="Murat C."/>
            <person name="Kuo A."/>
            <person name="Barry K.W."/>
            <person name="Clum A."/>
            <person name="Dockter R.B."/>
            <person name="Fauchery L."/>
            <person name="Iotti M."/>
            <person name="Kohler A."/>
            <person name="Labutti K."/>
            <person name="Lindquist E.A."/>
            <person name="Lipzen A."/>
            <person name="Ohm R.A."/>
            <person name="Wang M."/>
            <person name="Grigoriev I.V."/>
            <person name="Zambonelli A."/>
            <person name="Martin F.M."/>
        </authorList>
    </citation>
    <scope>NUCLEOTIDE SEQUENCE [LARGE SCALE GENOMIC DNA]</scope>
    <source>
        <strain evidence="2 3">Tbo3840</strain>
    </source>
</reference>
<comment type="caution">
    <text evidence="2">The sequence shown here is derived from an EMBL/GenBank/DDBJ whole genome shotgun (WGS) entry which is preliminary data.</text>
</comment>
<organism evidence="2 3">
    <name type="scientific">Tuber borchii</name>
    <name type="common">White truffle</name>
    <dbReference type="NCBI Taxonomy" id="42251"/>
    <lineage>
        <taxon>Eukaryota</taxon>
        <taxon>Fungi</taxon>
        <taxon>Dikarya</taxon>
        <taxon>Ascomycota</taxon>
        <taxon>Pezizomycotina</taxon>
        <taxon>Pezizomycetes</taxon>
        <taxon>Pezizales</taxon>
        <taxon>Tuberaceae</taxon>
        <taxon>Tuber</taxon>
    </lineage>
</organism>
<accession>A0A2T7A934</accession>
<dbReference type="EMBL" id="NESQ01000002">
    <property type="protein sequence ID" value="PUU84212.1"/>
    <property type="molecule type" value="Genomic_DNA"/>
</dbReference>
<sequence length="308" mass="34818">MPDSTDIYNPFEDLSGVSEKPSTVTAESSNPYDTLIATCKNAAEITKAYEIHRINRNKQQSEKMLSKDFTGMIVDKTLQEFEHARTAELAGQPVHNPQEIGTKVCLTLWVRPTKQIKDLVKTIQDKLVDLAPDFWCMSGEKLHMTALELSHSKPYELINTHVEILRPHLPEILSLQTRNRTVLVKPMVSFDAAAMAISFVPAEDCEYSCHHFRRDLHNMVVATGMEITSRYVLPSAHITIGRFITAKNHYPTEGGVSIEKWLERIAEINKWLENVQVRWTVGEEAGMVCQSGKLWYGDGETVMVGEGF</sequence>
<name>A0A2T7A934_TUBBO</name>
<gene>
    <name evidence="2" type="ORF">B9Z19DRAFT_275185</name>
</gene>
<evidence type="ECO:0000256" key="1">
    <source>
        <dbReference type="SAM" id="MobiDB-lite"/>
    </source>
</evidence>
<dbReference type="GO" id="GO:0016874">
    <property type="term" value="F:ligase activity"/>
    <property type="evidence" value="ECO:0007669"/>
    <property type="project" value="UniProtKB-KW"/>
</dbReference>
<evidence type="ECO:0000313" key="3">
    <source>
        <dbReference type="Proteomes" id="UP000244722"/>
    </source>
</evidence>